<dbReference type="SUPFAM" id="SSF54637">
    <property type="entry name" value="Thioesterase/thiol ester dehydrase-isomerase"/>
    <property type="match status" value="1"/>
</dbReference>
<evidence type="ECO:0000259" key="3">
    <source>
        <dbReference type="Pfam" id="PF03061"/>
    </source>
</evidence>
<proteinExistence type="inferred from homology"/>
<dbReference type="InterPro" id="IPR039298">
    <property type="entry name" value="ACOT13"/>
</dbReference>
<dbReference type="PANTHER" id="PTHR21660">
    <property type="entry name" value="THIOESTERASE SUPERFAMILY MEMBER-RELATED"/>
    <property type="match status" value="1"/>
</dbReference>
<evidence type="ECO:0000256" key="2">
    <source>
        <dbReference type="ARBA" id="ARBA00022801"/>
    </source>
</evidence>
<dbReference type="CDD" id="cd03443">
    <property type="entry name" value="PaaI_thioesterase"/>
    <property type="match status" value="1"/>
</dbReference>
<name>A0AAD6HCW2_9EURO</name>
<dbReference type="EMBL" id="JAQJAN010000019">
    <property type="protein sequence ID" value="KAJ5708959.1"/>
    <property type="molecule type" value="Genomic_DNA"/>
</dbReference>
<dbReference type="PANTHER" id="PTHR21660:SF1">
    <property type="entry name" value="ACYL-COENZYME A THIOESTERASE 13"/>
    <property type="match status" value="1"/>
</dbReference>
<comment type="similarity">
    <text evidence="1">Belongs to the thioesterase PaaI family.</text>
</comment>
<dbReference type="AlphaFoldDB" id="A0AAD6HCW2"/>
<organism evidence="4 5">
    <name type="scientific">Penicillium malachiteum</name>
    <dbReference type="NCBI Taxonomy" id="1324776"/>
    <lineage>
        <taxon>Eukaryota</taxon>
        <taxon>Fungi</taxon>
        <taxon>Dikarya</taxon>
        <taxon>Ascomycota</taxon>
        <taxon>Pezizomycotina</taxon>
        <taxon>Eurotiomycetes</taxon>
        <taxon>Eurotiomycetidae</taxon>
        <taxon>Eurotiales</taxon>
        <taxon>Aspergillaceae</taxon>
        <taxon>Penicillium</taxon>
    </lineage>
</organism>
<accession>A0AAD6HCW2</accession>
<evidence type="ECO:0000313" key="4">
    <source>
        <dbReference type="EMBL" id="KAJ5708959.1"/>
    </source>
</evidence>
<dbReference type="Pfam" id="PF03061">
    <property type="entry name" value="4HBT"/>
    <property type="match status" value="1"/>
</dbReference>
<keyword evidence="2" id="KW-0378">Hydrolase</keyword>
<dbReference type="InterPro" id="IPR029069">
    <property type="entry name" value="HotDog_dom_sf"/>
</dbReference>
<dbReference type="Gene3D" id="3.10.129.10">
    <property type="entry name" value="Hotdog Thioesterase"/>
    <property type="match status" value="1"/>
</dbReference>
<dbReference type="GO" id="GO:0047617">
    <property type="term" value="F:fatty acyl-CoA hydrolase activity"/>
    <property type="evidence" value="ECO:0007669"/>
    <property type="project" value="InterPro"/>
</dbReference>
<protein>
    <recommendedName>
        <fullName evidence="3">Thioesterase domain-containing protein</fullName>
    </recommendedName>
</protein>
<sequence length="170" mass="19001">MAPTPESEVLSDADFEQSLHDYLNRMNDFAQTKSWYPDFNKLEISIENFSQTPNPSVTYRFRVIEELCNNANVLHGGCAVLLVDDLTTVLLGALSKPGLFTRMGASKHLSATLIRPLRQGEEARIVSEIEYSGKNRAVLRAKLYRVESGELCAILENDRANTDPPVKSNL</sequence>
<feature type="domain" description="Thioesterase" evidence="3">
    <location>
        <begin position="72"/>
        <end position="151"/>
    </location>
</feature>
<reference evidence="4" key="2">
    <citation type="submission" date="2023-01" db="EMBL/GenBank/DDBJ databases">
        <authorList>
            <person name="Petersen C."/>
        </authorList>
    </citation>
    <scope>NUCLEOTIDE SEQUENCE</scope>
    <source>
        <strain evidence="4">IBT 17514</strain>
    </source>
</reference>
<keyword evidence="5" id="KW-1185">Reference proteome</keyword>
<dbReference type="InterPro" id="IPR006683">
    <property type="entry name" value="Thioestr_dom"/>
</dbReference>
<evidence type="ECO:0000313" key="5">
    <source>
        <dbReference type="Proteomes" id="UP001215712"/>
    </source>
</evidence>
<dbReference type="Proteomes" id="UP001215712">
    <property type="component" value="Unassembled WGS sequence"/>
</dbReference>
<evidence type="ECO:0000256" key="1">
    <source>
        <dbReference type="ARBA" id="ARBA00008324"/>
    </source>
</evidence>
<gene>
    <name evidence="4" type="ORF">N7493_010293</name>
</gene>
<reference evidence="4" key="1">
    <citation type="journal article" date="2023" name="IMA Fungus">
        <title>Comparative genomic study of the Penicillium genus elucidates a diverse pangenome and 15 lateral gene transfer events.</title>
        <authorList>
            <person name="Petersen C."/>
            <person name="Sorensen T."/>
            <person name="Nielsen M.R."/>
            <person name="Sondergaard T.E."/>
            <person name="Sorensen J.L."/>
            <person name="Fitzpatrick D.A."/>
            <person name="Frisvad J.C."/>
            <person name="Nielsen K.L."/>
        </authorList>
    </citation>
    <scope>NUCLEOTIDE SEQUENCE</scope>
    <source>
        <strain evidence="4">IBT 17514</strain>
    </source>
</reference>
<comment type="caution">
    <text evidence="4">The sequence shown here is derived from an EMBL/GenBank/DDBJ whole genome shotgun (WGS) entry which is preliminary data.</text>
</comment>